<gene>
    <name evidence="4" type="ORF">AWL63_04590</name>
</gene>
<protein>
    <recommendedName>
        <fullName evidence="3">Xaa-Pro dipeptidyl-peptidase C-terminal domain-containing protein</fullName>
    </recommendedName>
</protein>
<name>A0A1B3Z7F2_9SPHN</name>
<dbReference type="Gene3D" id="2.60.120.260">
    <property type="entry name" value="Galactose-binding domain-like"/>
    <property type="match status" value="1"/>
</dbReference>
<evidence type="ECO:0000256" key="1">
    <source>
        <dbReference type="ARBA" id="ARBA00022801"/>
    </source>
</evidence>
<proteinExistence type="predicted"/>
<feature type="signal peptide" evidence="2">
    <location>
        <begin position="1"/>
        <end position="25"/>
    </location>
</feature>
<dbReference type="Gene3D" id="1.10.3020.10">
    <property type="entry name" value="alpha-amino acid ester hydrolase ( Helical cap domain)"/>
    <property type="match status" value="1"/>
</dbReference>
<dbReference type="SUPFAM" id="SSF49785">
    <property type="entry name" value="Galactose-binding domain-like"/>
    <property type="match status" value="1"/>
</dbReference>
<dbReference type="STRING" id="1560345.AWL63_04590"/>
<organism evidence="4 5">
    <name type="scientific">Sphingomonas panacis</name>
    <dbReference type="NCBI Taxonomy" id="1560345"/>
    <lineage>
        <taxon>Bacteria</taxon>
        <taxon>Pseudomonadati</taxon>
        <taxon>Pseudomonadota</taxon>
        <taxon>Alphaproteobacteria</taxon>
        <taxon>Sphingomonadales</taxon>
        <taxon>Sphingomonadaceae</taxon>
        <taxon>Sphingomonas</taxon>
    </lineage>
</organism>
<sequence length="591" mass="63966">MKRLNRRRGLVPTAAMISLMMPAVGATQDRANGDPLVARQSFYLPMRDGVRLAVNVYRPAKGGVADAAKAPVVFAFTPYRARYYDNGKLVDLLDSREFGLRDLVHAGYVVATADIRGKGASFGARRGFLDQTEAKDGAEIVQWLAGRPYATGDVGLIGCSYLGGTAMLVAGAQPPAVKAVFAAATDWDKYEFVRRGGITGQFNTRPEESTAIDLSSVPVDGDSGGVLLKQAVAQHAGNTPMAPLWYGIPYRDSMSALTGTRFWEEVGPYTHKVALARPGVAWYLWGNWNDEPTEQIIRAAANLPAKMIIGPGSHCEPPKQFNINSIQKTFFDRYLKGVRNGLDIEPKYAWWRQDGSGGELIRSNSLPGVGIARTTLFLTAGNGFRAGALGTKPTAVRSIDYPIDYDIATDAYFPFWPETPDARAAIFTSPPLAEPATIEGYSVVSIRAAADAPQANMFAYLEDVDPSGRSVVLAQGRLAASHRKLSRPPYNDLDLPYHSGLERDAAPLAPGKPVTLVFDLSPRSYVVPAHHRLRVALAGADPRQRNLAAIKGGLAKRWTVYAGSTGSRIEIPFKTPARFEAGAEKTVEEAK</sequence>
<feature type="domain" description="Xaa-Pro dipeptidyl-peptidase C-terminal" evidence="3">
    <location>
        <begin position="328"/>
        <end position="570"/>
    </location>
</feature>
<keyword evidence="5" id="KW-1185">Reference proteome</keyword>
<reference evidence="4 5" key="1">
    <citation type="submission" date="2016-01" db="EMBL/GenBank/DDBJ databases">
        <title>Complete genome and mega plasmid sequence of Sphingomonas panacis DCY99 elicits systemic resistance in rice to Xanthomonas oryzae.</title>
        <authorList>
            <person name="Kim Y.J."/>
            <person name="Yang D.C."/>
            <person name="Sing P."/>
        </authorList>
    </citation>
    <scope>NUCLEOTIDE SEQUENCE [LARGE SCALE GENOMIC DNA]</scope>
    <source>
        <strain evidence="4 5">DCY99</strain>
    </source>
</reference>
<dbReference type="Proteomes" id="UP000094256">
    <property type="component" value="Chromosome"/>
</dbReference>
<dbReference type="InterPro" id="IPR000383">
    <property type="entry name" value="Xaa-Pro-like_dom"/>
</dbReference>
<dbReference type="AlphaFoldDB" id="A0A1B3Z7F2"/>
<dbReference type="Gene3D" id="3.40.50.1820">
    <property type="entry name" value="alpha/beta hydrolase"/>
    <property type="match status" value="1"/>
</dbReference>
<evidence type="ECO:0000256" key="2">
    <source>
        <dbReference type="SAM" id="SignalP"/>
    </source>
</evidence>
<dbReference type="NCBIfam" id="TIGR00976">
    <property type="entry name" value="CocE_NonD"/>
    <property type="match status" value="1"/>
</dbReference>
<dbReference type="Pfam" id="PF08530">
    <property type="entry name" value="PepX_C"/>
    <property type="match status" value="1"/>
</dbReference>
<accession>A0A1B3Z7F2</accession>
<dbReference type="RefSeq" id="WP_240502206.1">
    <property type="nucleotide sequence ID" value="NZ_CP014168.1"/>
</dbReference>
<evidence type="ECO:0000259" key="3">
    <source>
        <dbReference type="SMART" id="SM00939"/>
    </source>
</evidence>
<keyword evidence="2" id="KW-0732">Signal</keyword>
<evidence type="ECO:0000313" key="5">
    <source>
        <dbReference type="Proteomes" id="UP000094256"/>
    </source>
</evidence>
<feature type="chain" id="PRO_5008556111" description="Xaa-Pro dipeptidyl-peptidase C-terminal domain-containing protein" evidence="2">
    <location>
        <begin position="26"/>
        <end position="591"/>
    </location>
</feature>
<dbReference type="InterPro" id="IPR029058">
    <property type="entry name" value="AB_hydrolase_fold"/>
</dbReference>
<dbReference type="InterPro" id="IPR005674">
    <property type="entry name" value="CocE/Ser_esterase"/>
</dbReference>
<dbReference type="SUPFAM" id="SSF53474">
    <property type="entry name" value="alpha/beta-Hydrolases"/>
    <property type="match status" value="1"/>
</dbReference>
<dbReference type="EMBL" id="CP014168">
    <property type="protein sequence ID" value="AOH83353.1"/>
    <property type="molecule type" value="Genomic_DNA"/>
</dbReference>
<dbReference type="InterPro" id="IPR008979">
    <property type="entry name" value="Galactose-bd-like_sf"/>
</dbReference>
<keyword evidence="1" id="KW-0378">Hydrolase</keyword>
<dbReference type="SMART" id="SM00939">
    <property type="entry name" value="PepX_C"/>
    <property type="match status" value="1"/>
</dbReference>
<dbReference type="GO" id="GO:0008239">
    <property type="term" value="F:dipeptidyl-peptidase activity"/>
    <property type="evidence" value="ECO:0007669"/>
    <property type="project" value="InterPro"/>
</dbReference>
<evidence type="ECO:0000313" key="4">
    <source>
        <dbReference type="EMBL" id="AOH83353.1"/>
    </source>
</evidence>
<dbReference type="Pfam" id="PF02129">
    <property type="entry name" value="Peptidase_S15"/>
    <property type="match status" value="1"/>
</dbReference>
<dbReference type="KEGG" id="span:AWL63_04590"/>
<dbReference type="InterPro" id="IPR013736">
    <property type="entry name" value="Xaa-Pro_dipept_C"/>
</dbReference>